<evidence type="ECO:0000313" key="1">
    <source>
        <dbReference type="EMBL" id="RLU11643.1"/>
    </source>
</evidence>
<reference evidence="1 2" key="1">
    <citation type="journal article" date="2018" name="Front. Microbiol.">
        <title>Discovery of Phloeophagus Beetles as a Source of Pseudomonas Strains That Produce Potentially New Bioactive Substances and Description of Pseudomonas bohemica sp. nov.</title>
        <authorList>
            <person name="Saati-Santamaria Z."/>
            <person name="Lopez-Mondejar R."/>
            <person name="Jimenez-Gomez A."/>
            <person name="Diez-Mendez A."/>
            <person name="Vetrovsky T."/>
            <person name="Igual J.M."/>
            <person name="Velazquez E."/>
            <person name="Kolarik M."/>
            <person name="Rivas R."/>
            <person name="Garcia-Fraile P."/>
        </authorList>
    </citation>
    <scope>NUCLEOTIDE SEQUENCE [LARGE SCALE GENOMIC DNA]</scope>
    <source>
        <strain evidence="1 2">A2-NA12</strain>
    </source>
</reference>
<name>A0A3L8CUE4_9PSED</name>
<evidence type="ECO:0000313" key="2">
    <source>
        <dbReference type="Proteomes" id="UP000282672"/>
    </source>
</evidence>
<organism evidence="1 2">
    <name type="scientific">Pseudomonas prosekii</name>
    <dbReference type="NCBI Taxonomy" id="1148509"/>
    <lineage>
        <taxon>Bacteria</taxon>
        <taxon>Pseudomonadati</taxon>
        <taxon>Pseudomonadota</taxon>
        <taxon>Gammaproteobacteria</taxon>
        <taxon>Pseudomonadales</taxon>
        <taxon>Pseudomonadaceae</taxon>
        <taxon>Pseudomonas</taxon>
    </lineage>
</organism>
<dbReference type="EMBL" id="PEGA01000008">
    <property type="protein sequence ID" value="RLU11643.1"/>
    <property type="molecule type" value="Genomic_DNA"/>
</dbReference>
<sequence length="100" mass="10418">MASPALELIVPGRGEEKLNVRALFAELLVGARLEITASVGARLARDGVLEIAIASKLSSHRGFAQGLGSPLPVGARLARDGVLEIVIASKLSSHRGLRKA</sequence>
<accession>A0A3L8CUE4</accession>
<dbReference type="Proteomes" id="UP000282672">
    <property type="component" value="Unassembled WGS sequence"/>
</dbReference>
<dbReference type="AlphaFoldDB" id="A0A3L8CUE4"/>
<proteinExistence type="predicted"/>
<comment type="caution">
    <text evidence="1">The sequence shown here is derived from an EMBL/GenBank/DDBJ whole genome shotgun (WGS) entry which is preliminary data.</text>
</comment>
<gene>
    <name evidence="1" type="ORF">CS076_10620</name>
</gene>
<protein>
    <submittedName>
        <fullName evidence="1">Uncharacterized protein</fullName>
    </submittedName>
</protein>